<feature type="region of interest" description="Disordered" evidence="1">
    <location>
        <begin position="266"/>
        <end position="296"/>
    </location>
</feature>
<gene>
    <name evidence="2" type="ORF">DFJ67_2318</name>
</gene>
<dbReference type="EMBL" id="QUMQ01000001">
    <property type="protein sequence ID" value="REF96341.1"/>
    <property type="molecule type" value="Genomic_DNA"/>
</dbReference>
<evidence type="ECO:0000313" key="3">
    <source>
        <dbReference type="Proteomes" id="UP000256913"/>
    </source>
</evidence>
<organism evidence="2 3">
    <name type="scientific">Asanoa ferruginea</name>
    <dbReference type="NCBI Taxonomy" id="53367"/>
    <lineage>
        <taxon>Bacteria</taxon>
        <taxon>Bacillati</taxon>
        <taxon>Actinomycetota</taxon>
        <taxon>Actinomycetes</taxon>
        <taxon>Micromonosporales</taxon>
        <taxon>Micromonosporaceae</taxon>
        <taxon>Asanoa</taxon>
    </lineage>
</organism>
<feature type="compositionally biased region" description="Basic residues" evidence="1">
    <location>
        <begin position="185"/>
        <end position="195"/>
    </location>
</feature>
<feature type="region of interest" description="Disordered" evidence="1">
    <location>
        <begin position="1"/>
        <end position="48"/>
    </location>
</feature>
<accession>A0A3D9ZGD9</accession>
<comment type="caution">
    <text evidence="2">The sequence shown here is derived from an EMBL/GenBank/DDBJ whole genome shotgun (WGS) entry which is preliminary data.</text>
</comment>
<feature type="region of interest" description="Disordered" evidence="1">
    <location>
        <begin position="130"/>
        <end position="214"/>
    </location>
</feature>
<name>A0A3D9ZGD9_9ACTN</name>
<evidence type="ECO:0000256" key="1">
    <source>
        <dbReference type="SAM" id="MobiDB-lite"/>
    </source>
</evidence>
<protein>
    <submittedName>
        <fullName evidence="2">Uncharacterized protein</fullName>
    </submittedName>
</protein>
<dbReference type="AlphaFoldDB" id="A0A3D9ZGD9"/>
<reference evidence="2 3" key="1">
    <citation type="submission" date="2018-08" db="EMBL/GenBank/DDBJ databases">
        <title>Sequencing the genomes of 1000 actinobacteria strains.</title>
        <authorList>
            <person name="Klenk H.-P."/>
        </authorList>
    </citation>
    <scope>NUCLEOTIDE SEQUENCE [LARGE SCALE GENOMIC DNA]</scope>
    <source>
        <strain evidence="2 3">DSM 44099</strain>
    </source>
</reference>
<feature type="region of interest" description="Disordered" evidence="1">
    <location>
        <begin position="85"/>
        <end position="117"/>
    </location>
</feature>
<proteinExistence type="predicted"/>
<evidence type="ECO:0000313" key="2">
    <source>
        <dbReference type="EMBL" id="REF96341.1"/>
    </source>
</evidence>
<sequence length="296" mass="32131">MVRPGVRAALPRCHPLRHSPDRSVHSRHAGAGGRGQGPAHACRRPNHRARFHVKHEVLSRRGRGCRCHARCRPCPLGVYRLRRSSRQSHLAAKSPRPAQPGHCASGPPARGSALPPRVPRYCRAASLRPNSVQGHGCSDRRPFRYPSVEGQTPGSRQPGAGNHPAEASRPAANPCRPRVRDGNLTRHRAGWHPSHRALEPGCRGRPPATDSEPVPAVDPCCQVAACRPPRKAADSWAFAACRANPALVVVTSPPALDRALRSQFEDRWSDPRSSLPYVPPHPLCAGGPRRPAPRPA</sequence>
<keyword evidence="3" id="KW-1185">Reference proteome</keyword>
<dbReference type="Proteomes" id="UP000256913">
    <property type="component" value="Unassembled WGS sequence"/>
</dbReference>